<accession>D2TYX2</accession>
<dbReference type="EMBL" id="FN545185">
    <property type="protein sequence ID" value="CBA72690.1"/>
    <property type="molecule type" value="Genomic_DNA"/>
</dbReference>
<gene>
    <name evidence="1" type="ORF">ARN_13560</name>
</gene>
<protein>
    <submittedName>
        <fullName evidence="1">Uncharacterized protein</fullName>
    </submittedName>
</protein>
<name>D2TYX2_9GAMM</name>
<organism evidence="1">
    <name type="scientific">Arsenophonus nasoniae</name>
    <name type="common">son-killer infecting Nasonia vitripennis</name>
    <dbReference type="NCBI Taxonomy" id="638"/>
    <lineage>
        <taxon>Bacteria</taxon>
        <taxon>Pseudomonadati</taxon>
        <taxon>Pseudomonadota</taxon>
        <taxon>Gammaproteobacteria</taxon>
        <taxon>Enterobacterales</taxon>
        <taxon>Morganellaceae</taxon>
        <taxon>Arsenophonus</taxon>
    </lineage>
</organism>
<sequence>MRGLYNILNLIFKYKNNAPFLDNNLIKGRFTRWILFSIHLIIPFGAHHCGENARCANQAEN</sequence>
<reference evidence="1" key="1">
    <citation type="journal article" date="2010" name="Insect Mol. Biol.">
        <title>The draft genome sequence of Arsenophonus nasoniae, son-killer bacterium of Nasonia vitripennis, reveals genes associated with virulence and symbiosis.</title>
        <authorList>
            <person name="Wilkes T."/>
            <person name="Darby A.C."/>
            <person name="Choi J."/>
            <person name="Colborne J.K."/>
            <person name="Werren J.H."/>
            <person name="Hurst G.D.D."/>
        </authorList>
    </citation>
    <scope>NUCLEOTIDE SEQUENCE</scope>
</reference>
<proteinExistence type="predicted"/>
<dbReference type="AlphaFoldDB" id="D2TYX2"/>
<evidence type="ECO:0000313" key="1">
    <source>
        <dbReference type="EMBL" id="CBA72690.1"/>
    </source>
</evidence>